<name>A0A9D4MXT0_DREPO</name>
<sequence>MAAMKNALDPGGHVFQQTRTILNSPKISLQRILKNKSCFNKWDKQSNKANVDDRPCMTDKKPLQTSPYGHVFQQTGTISISSKISLKQTDVASRVLTRFYYSHFKKNALPPGDIIGTNILIRFYEDWTINVASS</sequence>
<evidence type="ECO:0000313" key="2">
    <source>
        <dbReference type="Proteomes" id="UP000828390"/>
    </source>
</evidence>
<dbReference type="EMBL" id="JAIWYP010000001">
    <property type="protein sequence ID" value="KAH3885888.1"/>
    <property type="molecule type" value="Genomic_DNA"/>
</dbReference>
<comment type="caution">
    <text evidence="1">The sequence shown here is derived from an EMBL/GenBank/DDBJ whole genome shotgun (WGS) entry which is preliminary data.</text>
</comment>
<dbReference type="Proteomes" id="UP000828390">
    <property type="component" value="Unassembled WGS sequence"/>
</dbReference>
<gene>
    <name evidence="1" type="ORF">DPMN_009886</name>
</gene>
<reference evidence="1" key="1">
    <citation type="journal article" date="2019" name="bioRxiv">
        <title>The Genome of the Zebra Mussel, Dreissena polymorpha: A Resource for Invasive Species Research.</title>
        <authorList>
            <person name="McCartney M.A."/>
            <person name="Auch B."/>
            <person name="Kono T."/>
            <person name="Mallez S."/>
            <person name="Zhang Y."/>
            <person name="Obille A."/>
            <person name="Becker A."/>
            <person name="Abrahante J.E."/>
            <person name="Garbe J."/>
            <person name="Badalamenti J.P."/>
            <person name="Herman A."/>
            <person name="Mangelson H."/>
            <person name="Liachko I."/>
            <person name="Sullivan S."/>
            <person name="Sone E.D."/>
            <person name="Koren S."/>
            <person name="Silverstein K.A.T."/>
            <person name="Beckman K.B."/>
            <person name="Gohl D.M."/>
        </authorList>
    </citation>
    <scope>NUCLEOTIDE SEQUENCE</scope>
    <source>
        <strain evidence="1">Duluth1</strain>
        <tissue evidence="1">Whole animal</tissue>
    </source>
</reference>
<protein>
    <submittedName>
        <fullName evidence="1">Uncharacterized protein</fullName>
    </submittedName>
</protein>
<keyword evidence="2" id="KW-1185">Reference proteome</keyword>
<evidence type="ECO:0000313" key="1">
    <source>
        <dbReference type="EMBL" id="KAH3885888.1"/>
    </source>
</evidence>
<reference evidence="1" key="2">
    <citation type="submission" date="2020-11" db="EMBL/GenBank/DDBJ databases">
        <authorList>
            <person name="McCartney M.A."/>
            <person name="Auch B."/>
            <person name="Kono T."/>
            <person name="Mallez S."/>
            <person name="Becker A."/>
            <person name="Gohl D.M."/>
            <person name="Silverstein K.A.T."/>
            <person name="Koren S."/>
            <person name="Bechman K.B."/>
            <person name="Herman A."/>
            <person name="Abrahante J.E."/>
            <person name="Garbe J."/>
        </authorList>
    </citation>
    <scope>NUCLEOTIDE SEQUENCE</scope>
    <source>
        <strain evidence="1">Duluth1</strain>
        <tissue evidence="1">Whole animal</tissue>
    </source>
</reference>
<accession>A0A9D4MXT0</accession>
<organism evidence="1 2">
    <name type="scientific">Dreissena polymorpha</name>
    <name type="common">Zebra mussel</name>
    <name type="synonym">Mytilus polymorpha</name>
    <dbReference type="NCBI Taxonomy" id="45954"/>
    <lineage>
        <taxon>Eukaryota</taxon>
        <taxon>Metazoa</taxon>
        <taxon>Spiralia</taxon>
        <taxon>Lophotrochozoa</taxon>
        <taxon>Mollusca</taxon>
        <taxon>Bivalvia</taxon>
        <taxon>Autobranchia</taxon>
        <taxon>Heteroconchia</taxon>
        <taxon>Euheterodonta</taxon>
        <taxon>Imparidentia</taxon>
        <taxon>Neoheterodontei</taxon>
        <taxon>Myida</taxon>
        <taxon>Dreissenoidea</taxon>
        <taxon>Dreissenidae</taxon>
        <taxon>Dreissena</taxon>
    </lineage>
</organism>
<dbReference type="AlphaFoldDB" id="A0A9D4MXT0"/>
<proteinExistence type="predicted"/>